<feature type="transmembrane region" description="Helical" evidence="1">
    <location>
        <begin position="44"/>
        <end position="60"/>
    </location>
</feature>
<keyword evidence="1" id="KW-0472">Membrane</keyword>
<feature type="transmembrane region" description="Helical" evidence="1">
    <location>
        <begin position="21"/>
        <end position="38"/>
    </location>
</feature>
<dbReference type="Proteomes" id="UP000235616">
    <property type="component" value="Unassembled WGS sequence"/>
</dbReference>
<proteinExistence type="predicted"/>
<feature type="transmembrane region" description="Helical" evidence="1">
    <location>
        <begin position="72"/>
        <end position="91"/>
    </location>
</feature>
<evidence type="ECO:0000313" key="3">
    <source>
        <dbReference type="Proteomes" id="UP000235616"/>
    </source>
</evidence>
<organism evidence="2 3">
    <name type="scientific">Trinickia dabaoshanensis</name>
    <dbReference type="NCBI Taxonomy" id="564714"/>
    <lineage>
        <taxon>Bacteria</taxon>
        <taxon>Pseudomonadati</taxon>
        <taxon>Pseudomonadota</taxon>
        <taxon>Betaproteobacteria</taxon>
        <taxon>Burkholderiales</taxon>
        <taxon>Burkholderiaceae</taxon>
        <taxon>Trinickia</taxon>
    </lineage>
</organism>
<dbReference type="AlphaFoldDB" id="A0A2N7VIX2"/>
<dbReference type="RefSeq" id="WP_102647509.1">
    <property type="nucleotide sequence ID" value="NZ_PNYA01000021.1"/>
</dbReference>
<name>A0A2N7VIX2_9BURK</name>
<protein>
    <submittedName>
        <fullName evidence="2">Uncharacterized protein</fullName>
    </submittedName>
</protein>
<gene>
    <name evidence="2" type="ORF">C0Z18_21790</name>
</gene>
<sequence>MPQAILIHPFARLHVYATEHARTFIVGAMMLAGIGRLMMTDMPLAVAAILFIATAMWHASLPSATRLSNKHLAVTALMLFAVTSLVFAGVADAQSNGSTLGGMATSLKNDMASVYNMVIYAFYGGGIVSTGIGVNNGIKKSKGDQQVTTGSIFGYGLGGPALGMVGYIMNSAAGSMGASSSNLNALPAAAH</sequence>
<dbReference type="EMBL" id="PNYA01000021">
    <property type="protein sequence ID" value="PMS17088.1"/>
    <property type="molecule type" value="Genomic_DNA"/>
</dbReference>
<reference evidence="2 3" key="1">
    <citation type="submission" date="2018-01" db="EMBL/GenBank/DDBJ databases">
        <title>Whole genome analyses suggest that Burkholderia sensu lato contains two further novel genera in the rhizoxinica-symbiotica group Mycetohabitans gen. nov., and Trinickia gen. nov.: implications for the evolution of diazotrophy and nodulation in the Burkholderiaceae.</title>
        <authorList>
            <person name="Estrada-de los Santos P."/>
            <person name="Palmer M."/>
            <person name="Chavez-Ramirez B."/>
            <person name="Beukes C."/>
            <person name="Steenkamp E.T."/>
            <person name="Hirsch A.M."/>
            <person name="Manyaka P."/>
            <person name="Maluk M."/>
            <person name="Lafos M."/>
            <person name="Crook M."/>
            <person name="Gross E."/>
            <person name="Simon M.F."/>
            <person name="Bueno dos Reis Junior F."/>
            <person name="Poole P.S."/>
            <person name="Venter S.N."/>
            <person name="James E.K."/>
        </authorList>
    </citation>
    <scope>NUCLEOTIDE SEQUENCE [LARGE SCALE GENOMIC DNA]</scope>
    <source>
        <strain evidence="2 3">GIMN1.004</strain>
    </source>
</reference>
<keyword evidence="1" id="KW-0812">Transmembrane</keyword>
<accession>A0A2N7VIX2</accession>
<evidence type="ECO:0000313" key="2">
    <source>
        <dbReference type="EMBL" id="PMS17088.1"/>
    </source>
</evidence>
<dbReference type="OrthoDB" id="8970539at2"/>
<feature type="transmembrane region" description="Helical" evidence="1">
    <location>
        <begin position="111"/>
        <end position="134"/>
    </location>
</feature>
<keyword evidence="3" id="KW-1185">Reference proteome</keyword>
<comment type="caution">
    <text evidence="2">The sequence shown here is derived from an EMBL/GenBank/DDBJ whole genome shotgun (WGS) entry which is preliminary data.</text>
</comment>
<evidence type="ECO:0000256" key="1">
    <source>
        <dbReference type="SAM" id="Phobius"/>
    </source>
</evidence>
<keyword evidence="1" id="KW-1133">Transmembrane helix</keyword>